<dbReference type="OrthoDB" id="5365701at2759"/>
<dbReference type="AlphaFoldDB" id="G9NEC6"/>
<reference evidence="2 3" key="1">
    <citation type="journal article" date="2011" name="Genome Biol.">
        <title>Comparative genome sequence analysis underscores mycoparasitism as the ancestral life style of Trichoderma.</title>
        <authorList>
            <person name="Kubicek C.P."/>
            <person name="Herrera-Estrella A."/>
            <person name="Seidl-Seiboth V."/>
            <person name="Martinez D.A."/>
            <person name="Druzhinina I.S."/>
            <person name="Thon M."/>
            <person name="Zeilinger S."/>
            <person name="Casas-Flores S."/>
            <person name="Horwitz B.A."/>
            <person name="Mukherjee P.K."/>
            <person name="Mukherjee M."/>
            <person name="Kredics L."/>
            <person name="Alcaraz L.D."/>
            <person name="Aerts A."/>
            <person name="Antal Z."/>
            <person name="Atanasova L."/>
            <person name="Cervantes-Badillo M.G."/>
            <person name="Challacombe J."/>
            <person name="Chertkov O."/>
            <person name="McCluskey K."/>
            <person name="Coulpier F."/>
            <person name="Deshpande N."/>
            <person name="von Doehren H."/>
            <person name="Ebbole D.J."/>
            <person name="Esquivel-Naranjo E.U."/>
            <person name="Fekete E."/>
            <person name="Flipphi M."/>
            <person name="Glaser F."/>
            <person name="Gomez-Rodriguez E.Y."/>
            <person name="Gruber S."/>
            <person name="Han C."/>
            <person name="Henrissat B."/>
            <person name="Hermosa R."/>
            <person name="Hernandez-Onate M."/>
            <person name="Karaffa L."/>
            <person name="Kosti I."/>
            <person name="Le Crom S."/>
            <person name="Lindquist E."/>
            <person name="Lucas S."/>
            <person name="Luebeck M."/>
            <person name="Luebeck P.S."/>
            <person name="Margeot A."/>
            <person name="Metz B."/>
            <person name="Misra M."/>
            <person name="Nevalainen H."/>
            <person name="Omann M."/>
            <person name="Packer N."/>
            <person name="Perrone G."/>
            <person name="Uresti-Rivera E.E."/>
            <person name="Salamov A."/>
            <person name="Schmoll M."/>
            <person name="Seiboth B."/>
            <person name="Shapiro H."/>
            <person name="Sukno S."/>
            <person name="Tamayo-Ramos J.A."/>
            <person name="Tisch D."/>
            <person name="Wiest A."/>
            <person name="Wilkinson H.H."/>
            <person name="Zhang M."/>
            <person name="Coutinho P.M."/>
            <person name="Kenerley C.M."/>
            <person name="Monte E."/>
            <person name="Baker S.E."/>
            <person name="Grigoriev I.V."/>
        </authorList>
    </citation>
    <scope>NUCLEOTIDE SEQUENCE [LARGE SCALE GENOMIC DNA]</scope>
    <source>
        <strain evidence="3">ATCC 20476 / IMI 206040</strain>
    </source>
</reference>
<dbReference type="GeneID" id="25782956"/>
<organism evidence="2 3">
    <name type="scientific">Hypocrea atroviridis (strain ATCC 20476 / IMI 206040)</name>
    <name type="common">Trichoderma atroviride</name>
    <dbReference type="NCBI Taxonomy" id="452589"/>
    <lineage>
        <taxon>Eukaryota</taxon>
        <taxon>Fungi</taxon>
        <taxon>Dikarya</taxon>
        <taxon>Ascomycota</taxon>
        <taxon>Pezizomycotina</taxon>
        <taxon>Sordariomycetes</taxon>
        <taxon>Hypocreomycetidae</taxon>
        <taxon>Hypocreales</taxon>
        <taxon>Hypocreaceae</taxon>
        <taxon>Trichoderma</taxon>
    </lineage>
</organism>
<sequence length="159" mass="17493">MKTGACVGLNTLAEGLGFLINSKFTNITSLQTQTADLNRQLQAATAKIDHFTAYHKIFKQTGAECVEQIQHDRDKIKELEAGLGRLRKSHGSKILSLLLCLHELWNEPGHITLASSSPASFVEFSASSRPVQTEELPEADTRSQQSTLIDSEDLINLSE</sequence>
<feature type="region of interest" description="Disordered" evidence="1">
    <location>
        <begin position="126"/>
        <end position="159"/>
    </location>
</feature>
<name>G9NEC6_HYPAI</name>
<dbReference type="RefSeq" id="XP_013949189.1">
    <property type="nucleotide sequence ID" value="XM_014093714.1"/>
</dbReference>
<evidence type="ECO:0000313" key="3">
    <source>
        <dbReference type="Proteomes" id="UP000005426"/>
    </source>
</evidence>
<evidence type="ECO:0000256" key="1">
    <source>
        <dbReference type="SAM" id="MobiDB-lite"/>
    </source>
</evidence>
<dbReference type="STRING" id="452589.G9NEC6"/>
<protein>
    <submittedName>
        <fullName evidence="2">Uncharacterized protein</fullName>
    </submittedName>
</protein>
<keyword evidence="3" id="KW-1185">Reference proteome</keyword>
<proteinExistence type="predicted"/>
<accession>G9NEC6</accession>
<gene>
    <name evidence="2" type="ORF">TRIATDRAFT_313973</name>
</gene>
<dbReference type="EMBL" id="ABDG02000011">
    <property type="protein sequence ID" value="EHK51032.1"/>
    <property type="molecule type" value="Genomic_DNA"/>
</dbReference>
<evidence type="ECO:0000313" key="2">
    <source>
        <dbReference type="EMBL" id="EHK51032.1"/>
    </source>
</evidence>
<dbReference type="Proteomes" id="UP000005426">
    <property type="component" value="Unassembled WGS sequence"/>
</dbReference>
<dbReference type="HOGENOM" id="CLU_1661003_0_0_1"/>
<dbReference type="KEGG" id="tatv:25782956"/>
<dbReference type="eggNOG" id="ENOG502RUFS">
    <property type="taxonomic scope" value="Eukaryota"/>
</dbReference>
<comment type="caution">
    <text evidence="2">The sequence shown here is derived from an EMBL/GenBank/DDBJ whole genome shotgun (WGS) entry which is preliminary data.</text>
</comment>